<evidence type="ECO:0000313" key="1">
    <source>
        <dbReference type="EMBL" id="MFI0912529.1"/>
    </source>
</evidence>
<dbReference type="EMBL" id="JBIRRB010000006">
    <property type="protein sequence ID" value="MFI0912529.1"/>
    <property type="molecule type" value="Genomic_DNA"/>
</dbReference>
<sequence length="181" mass="20282">MIVRLETLWHVDPDKWAEAAGMAPERCFPEFPWYLSDALAYIPMLDVTDARLRKHTIDYLPDQLDDIARFTMGFSIHVDANVWIRARAEGSGFRPNAEDSGYTAPVPAPHGRARSDLAQHIAEELFNKPMSIESQAAMAVVSPFKHVYVPDQRSARCGAWRQPLRRNGRIPGSSVPTLIAG</sequence>
<comment type="caution">
    <text evidence="1">The sequence shown here is derived from an EMBL/GenBank/DDBJ whole genome shotgun (WGS) entry which is preliminary data.</text>
</comment>
<protein>
    <submittedName>
        <fullName evidence="1">Uncharacterized protein</fullName>
    </submittedName>
</protein>
<accession>A0ABW7T4V2</accession>
<organism evidence="1 2">
    <name type="scientific">Streptomyces abikoensis</name>
    <dbReference type="NCBI Taxonomy" id="97398"/>
    <lineage>
        <taxon>Bacteria</taxon>
        <taxon>Bacillati</taxon>
        <taxon>Actinomycetota</taxon>
        <taxon>Actinomycetes</taxon>
        <taxon>Kitasatosporales</taxon>
        <taxon>Streptomycetaceae</taxon>
        <taxon>Streptomyces</taxon>
    </lineage>
</organism>
<keyword evidence="2" id="KW-1185">Reference proteome</keyword>
<gene>
    <name evidence="1" type="ORF">ACH4TF_18970</name>
</gene>
<reference evidence="1 2" key="1">
    <citation type="submission" date="2024-10" db="EMBL/GenBank/DDBJ databases">
        <title>The Natural Products Discovery Center: Release of the First 8490 Sequenced Strains for Exploring Actinobacteria Biosynthetic Diversity.</title>
        <authorList>
            <person name="Kalkreuter E."/>
            <person name="Kautsar S.A."/>
            <person name="Yang D."/>
            <person name="Bader C.D."/>
            <person name="Teijaro C.N."/>
            <person name="Fluegel L."/>
            <person name="Davis C.M."/>
            <person name="Simpson J.R."/>
            <person name="Lauterbach L."/>
            <person name="Steele A.D."/>
            <person name="Gui C."/>
            <person name="Meng S."/>
            <person name="Li G."/>
            <person name="Viehrig K."/>
            <person name="Ye F."/>
            <person name="Su P."/>
            <person name="Kiefer A.F."/>
            <person name="Nichols A."/>
            <person name="Cepeda A.J."/>
            <person name="Yan W."/>
            <person name="Fan B."/>
            <person name="Jiang Y."/>
            <person name="Adhikari A."/>
            <person name="Zheng C.-J."/>
            <person name="Schuster L."/>
            <person name="Cowan T.M."/>
            <person name="Smanski M.J."/>
            <person name="Chevrette M.G."/>
            <person name="De Carvalho L.P.S."/>
            <person name="Shen B."/>
        </authorList>
    </citation>
    <scope>NUCLEOTIDE SEQUENCE [LARGE SCALE GENOMIC DNA]</scope>
    <source>
        <strain evidence="1 2">NPDC020979</strain>
    </source>
</reference>
<dbReference type="Proteomes" id="UP001611162">
    <property type="component" value="Unassembled WGS sequence"/>
</dbReference>
<evidence type="ECO:0000313" key="2">
    <source>
        <dbReference type="Proteomes" id="UP001611162"/>
    </source>
</evidence>
<dbReference type="RefSeq" id="WP_397613413.1">
    <property type="nucleotide sequence ID" value="NZ_JBIRRB010000006.1"/>
</dbReference>
<name>A0ABW7T4V2_9ACTN</name>
<proteinExistence type="predicted"/>